<reference evidence="7" key="1">
    <citation type="submission" date="2021-02" db="EMBL/GenBank/DDBJ databases">
        <authorList>
            <person name="Nowell W R."/>
        </authorList>
    </citation>
    <scope>NUCLEOTIDE SEQUENCE</scope>
</reference>
<comment type="similarity">
    <text evidence="2">Belongs to the DoxX family.</text>
</comment>
<feature type="transmembrane region" description="Helical" evidence="6">
    <location>
        <begin position="113"/>
        <end position="132"/>
    </location>
</feature>
<protein>
    <recommendedName>
        <fullName evidence="9">Transmembrane protein 35A</fullName>
    </recommendedName>
</protein>
<keyword evidence="8" id="KW-1185">Reference proteome</keyword>
<dbReference type="PANTHER" id="PTHR13163">
    <property type="entry name" value="SPINAL CORD EXPRESSION PROTEIN 4"/>
    <property type="match status" value="1"/>
</dbReference>
<comment type="caution">
    <text evidence="7">The sequence shown here is derived from an EMBL/GenBank/DDBJ whole genome shotgun (WGS) entry which is preliminary data.</text>
</comment>
<evidence type="ECO:0008006" key="9">
    <source>
        <dbReference type="Google" id="ProtNLM"/>
    </source>
</evidence>
<dbReference type="EMBL" id="CAJNOR010001021">
    <property type="protein sequence ID" value="CAF1058474.1"/>
    <property type="molecule type" value="Genomic_DNA"/>
</dbReference>
<dbReference type="GO" id="GO:0016020">
    <property type="term" value="C:membrane"/>
    <property type="evidence" value="ECO:0007669"/>
    <property type="project" value="UniProtKB-SubCell"/>
</dbReference>
<name>A0A814L0I0_ADIRI</name>
<evidence type="ECO:0000256" key="3">
    <source>
        <dbReference type="ARBA" id="ARBA00022692"/>
    </source>
</evidence>
<sequence length="149" mass="16695">MGSLGLHLLTVILGVIFLFLGHIKLTPQFFPEYHNQIRNEFGRLNKEFPFYHLTGWRPYAKNYRIAVGIAEMSAGTLLLLGGAVSQSLGTLALLVIMTNMIITFHKLHYGVEYLGAAISLVFLLVLRLIIASKSKPARTVKRNVEKKVD</sequence>
<evidence type="ECO:0000256" key="5">
    <source>
        <dbReference type="ARBA" id="ARBA00023136"/>
    </source>
</evidence>
<keyword evidence="5 6" id="KW-0472">Membrane</keyword>
<feature type="transmembrane region" description="Helical" evidence="6">
    <location>
        <begin position="6"/>
        <end position="23"/>
    </location>
</feature>
<evidence type="ECO:0000256" key="2">
    <source>
        <dbReference type="ARBA" id="ARBA00006679"/>
    </source>
</evidence>
<dbReference type="Proteomes" id="UP000663828">
    <property type="component" value="Unassembled WGS sequence"/>
</dbReference>
<accession>A0A814L0I0</accession>
<evidence type="ECO:0000313" key="8">
    <source>
        <dbReference type="Proteomes" id="UP000663828"/>
    </source>
</evidence>
<proteinExistence type="inferred from homology"/>
<evidence type="ECO:0000313" key="7">
    <source>
        <dbReference type="EMBL" id="CAF1058474.1"/>
    </source>
</evidence>
<comment type="subcellular location">
    <subcellularLocation>
        <location evidence="1">Membrane</location>
        <topology evidence="1">Multi-pass membrane protein</topology>
    </subcellularLocation>
</comment>
<organism evidence="7 8">
    <name type="scientific">Adineta ricciae</name>
    <name type="common">Rotifer</name>
    <dbReference type="NCBI Taxonomy" id="249248"/>
    <lineage>
        <taxon>Eukaryota</taxon>
        <taxon>Metazoa</taxon>
        <taxon>Spiralia</taxon>
        <taxon>Gnathifera</taxon>
        <taxon>Rotifera</taxon>
        <taxon>Eurotatoria</taxon>
        <taxon>Bdelloidea</taxon>
        <taxon>Adinetida</taxon>
        <taxon>Adinetidae</taxon>
        <taxon>Adineta</taxon>
    </lineage>
</organism>
<dbReference type="AlphaFoldDB" id="A0A814L0I0"/>
<gene>
    <name evidence="7" type="ORF">XAT740_LOCUS16154</name>
</gene>
<evidence type="ECO:0000256" key="1">
    <source>
        <dbReference type="ARBA" id="ARBA00004141"/>
    </source>
</evidence>
<dbReference type="PANTHER" id="PTHR13163:SF2">
    <property type="entry name" value="TRANSMEMBRANE PROTEIN 35B"/>
    <property type="match status" value="1"/>
</dbReference>
<keyword evidence="3 6" id="KW-0812">Transmembrane</keyword>
<dbReference type="InterPro" id="IPR040399">
    <property type="entry name" value="TMEM35A/B"/>
</dbReference>
<keyword evidence="4 6" id="KW-1133">Transmembrane helix</keyword>
<evidence type="ECO:0000256" key="6">
    <source>
        <dbReference type="SAM" id="Phobius"/>
    </source>
</evidence>
<feature type="transmembrane region" description="Helical" evidence="6">
    <location>
        <begin position="77"/>
        <end position="101"/>
    </location>
</feature>
<evidence type="ECO:0000256" key="4">
    <source>
        <dbReference type="ARBA" id="ARBA00022989"/>
    </source>
</evidence>